<keyword evidence="6 7" id="KW-0472">Membrane</keyword>
<accession>A0A1C6X1S3</accession>
<protein>
    <recommendedName>
        <fullName evidence="10">Seipin domain-containing protein</fullName>
    </recommendedName>
</protein>
<sequence>MSNGNTSERVKEQVRGSIKKCVEGKLENKNIHVKKIKRFFKLKNKYYKLVKKKYRLKIWSCYKVKGRKGEREGIRRESWRTKYDKQKEFKYYTGIGLFLKKLIDDIFELVKETYVEISSYLKEVFPNINIKYIIYVFFMCILVNITLFICSLFVYFFLYFHIIPQNKYVHRINFSLARDPIDTYLSIEDFCNQKNITSESENTFCLNSQEKKCLKNLNFFLKNENIGEINSNKDMCCFSKNSNNRIDNDFSFFFNKNFNEELKKRKNVFEKNDEDMLSYFYEKNAEYKYLESNILKGEVNFDNVIKTDIERQNNWKIYNYFISFFTKKKNGNKLKIKKGYKVDILLNFSYINNNHNDKLNFLQIDTQVYNYHNSLILKSKKMHMKNKNYDFINKLHLIFNAPFYFFNLFIHNKTKLCLINDHTYVDSFKKIRIYIFPAIQMIDANIVVLVYSNFFYYYIYKHPILCSYIIFLLSFVFIFFNTVLFLFGGMYYYLYNN</sequence>
<dbReference type="InterPro" id="IPR009617">
    <property type="entry name" value="Seipin"/>
</dbReference>
<name>A0A1C6X1S3_PLACU</name>
<comment type="subcellular location">
    <subcellularLocation>
        <location evidence="1">Endoplasmic reticulum membrane</location>
        <topology evidence="1">Multi-pass membrane protein</topology>
    </subcellularLocation>
</comment>
<dbReference type="Pfam" id="PF06775">
    <property type="entry name" value="Seipin"/>
    <property type="match status" value="1"/>
</dbReference>
<keyword evidence="4 7" id="KW-1133">Transmembrane helix</keyword>
<feature type="transmembrane region" description="Helical" evidence="7">
    <location>
        <begin position="468"/>
        <end position="494"/>
    </location>
</feature>
<evidence type="ECO:0000256" key="7">
    <source>
        <dbReference type="SAM" id="Phobius"/>
    </source>
</evidence>
<evidence type="ECO:0000256" key="4">
    <source>
        <dbReference type="ARBA" id="ARBA00022989"/>
    </source>
</evidence>
<proteinExistence type="predicted"/>
<evidence type="ECO:0000256" key="5">
    <source>
        <dbReference type="ARBA" id="ARBA00023098"/>
    </source>
</evidence>
<evidence type="ECO:0000313" key="9">
    <source>
        <dbReference type="Proteomes" id="UP000507163"/>
    </source>
</evidence>
<gene>
    <name evidence="8" type="ORF">PCHAJ_000026200</name>
</gene>
<evidence type="ECO:0000256" key="1">
    <source>
        <dbReference type="ARBA" id="ARBA00004477"/>
    </source>
</evidence>
<dbReference type="AlphaFoldDB" id="A0A1C6X1S3"/>
<evidence type="ECO:0000256" key="3">
    <source>
        <dbReference type="ARBA" id="ARBA00022824"/>
    </source>
</evidence>
<evidence type="ECO:0000256" key="6">
    <source>
        <dbReference type="ARBA" id="ARBA00023136"/>
    </source>
</evidence>
<evidence type="ECO:0000313" key="8">
    <source>
        <dbReference type="EMBL" id="SCL96733.1"/>
    </source>
</evidence>
<feature type="transmembrane region" description="Helical" evidence="7">
    <location>
        <begin position="132"/>
        <end position="158"/>
    </location>
</feature>
<reference evidence="8 9" key="1">
    <citation type="submission" date="2016-08" db="EMBL/GenBank/DDBJ databases">
        <authorList>
            <consortium name="Pathogen Informatics"/>
        </authorList>
    </citation>
    <scope>NUCLEOTIDE SEQUENCE [LARGE SCALE GENOMIC DNA]</scope>
    <source>
        <strain evidence="8 9">AJ</strain>
    </source>
</reference>
<keyword evidence="3" id="KW-0256">Endoplasmic reticulum</keyword>
<feature type="transmembrane region" description="Helical" evidence="7">
    <location>
        <begin position="431"/>
        <end position="456"/>
    </location>
</feature>
<dbReference type="GO" id="GO:0006629">
    <property type="term" value="P:lipid metabolic process"/>
    <property type="evidence" value="ECO:0007669"/>
    <property type="project" value="UniProtKB-KW"/>
</dbReference>
<keyword evidence="2 7" id="KW-0812">Transmembrane</keyword>
<dbReference type="GO" id="GO:0005789">
    <property type="term" value="C:endoplasmic reticulum membrane"/>
    <property type="evidence" value="ECO:0007669"/>
    <property type="project" value="UniProtKB-SubCell"/>
</dbReference>
<evidence type="ECO:0008006" key="10">
    <source>
        <dbReference type="Google" id="ProtNLM"/>
    </source>
</evidence>
<dbReference type="GO" id="GO:0140042">
    <property type="term" value="P:lipid droplet formation"/>
    <property type="evidence" value="ECO:0007669"/>
    <property type="project" value="UniProtKB-ARBA"/>
</dbReference>
<dbReference type="Proteomes" id="UP000507163">
    <property type="component" value="Chromosome 2"/>
</dbReference>
<keyword evidence="5" id="KW-0443">Lipid metabolism</keyword>
<organism evidence="8 9">
    <name type="scientific">Plasmodium chabaudi chabaudi</name>
    <dbReference type="NCBI Taxonomy" id="31271"/>
    <lineage>
        <taxon>Eukaryota</taxon>
        <taxon>Sar</taxon>
        <taxon>Alveolata</taxon>
        <taxon>Apicomplexa</taxon>
        <taxon>Aconoidasida</taxon>
        <taxon>Haemosporida</taxon>
        <taxon>Plasmodiidae</taxon>
        <taxon>Plasmodium</taxon>
        <taxon>Plasmodium (Vinckeia)</taxon>
    </lineage>
</organism>
<evidence type="ECO:0000256" key="2">
    <source>
        <dbReference type="ARBA" id="ARBA00022692"/>
    </source>
</evidence>
<dbReference type="EMBL" id="LT608168">
    <property type="protein sequence ID" value="SCL96733.1"/>
    <property type="molecule type" value="Genomic_DNA"/>
</dbReference>
<feature type="transmembrane region" description="Helical" evidence="7">
    <location>
        <begin position="391"/>
        <end position="411"/>
    </location>
</feature>